<dbReference type="AlphaFoldDB" id="A0A9X2N645"/>
<protein>
    <submittedName>
        <fullName evidence="1">DUF2716 domain-containing protein</fullName>
    </submittedName>
</protein>
<gene>
    <name evidence="1" type="ORF">M8542_01845</name>
</gene>
<dbReference type="EMBL" id="JAMXQV010000001">
    <property type="protein sequence ID" value="MCR6481547.1"/>
    <property type="molecule type" value="Genomic_DNA"/>
</dbReference>
<evidence type="ECO:0000313" key="2">
    <source>
        <dbReference type="Proteomes" id="UP001144096"/>
    </source>
</evidence>
<evidence type="ECO:0000313" key="1">
    <source>
        <dbReference type="EMBL" id="MCR6481547.1"/>
    </source>
</evidence>
<accession>A0A9X2N645</accession>
<proteinExistence type="predicted"/>
<keyword evidence="2" id="KW-1185">Reference proteome</keyword>
<dbReference type="InterPro" id="IPR020323">
    <property type="entry name" value="DUF2716"/>
</dbReference>
<dbReference type="RefSeq" id="WP_257918186.1">
    <property type="nucleotide sequence ID" value="NZ_JAMXQV010000001.1"/>
</dbReference>
<organism evidence="1 2">
    <name type="scientific">Amycolatopsis iheyensis</name>
    <dbReference type="NCBI Taxonomy" id="2945988"/>
    <lineage>
        <taxon>Bacteria</taxon>
        <taxon>Bacillati</taxon>
        <taxon>Actinomycetota</taxon>
        <taxon>Actinomycetes</taxon>
        <taxon>Pseudonocardiales</taxon>
        <taxon>Pseudonocardiaceae</taxon>
        <taxon>Amycolatopsis</taxon>
    </lineage>
</organism>
<reference evidence="1" key="1">
    <citation type="submission" date="2022-06" db="EMBL/GenBank/DDBJ databases">
        <title>Amycolatopsis iheyaensis sp. nov., a new species of the genus Amycolatopsis isolated from soil in Iheya island, Japan.</title>
        <authorList>
            <person name="Ngamcharungchit C."/>
            <person name="Kanto H."/>
            <person name="Take A."/>
            <person name="Intra B."/>
            <person name="Matsumoto A."/>
            <person name="Panbangred W."/>
            <person name="Inahashi Y."/>
        </authorList>
    </citation>
    <scope>NUCLEOTIDE SEQUENCE</scope>
    <source>
        <strain evidence="1">OK19-0408</strain>
    </source>
</reference>
<dbReference type="Proteomes" id="UP001144096">
    <property type="component" value="Unassembled WGS sequence"/>
</dbReference>
<sequence length="391" mass="43558">MEEALNRLRTWVPELPPVGAVIERDGPVVRTHYGTHGEVSHGPLPESDLDALVARQVEAFARRNEPVLWPVYGYDTGLSERLRDAGFTAEPARAVLVRPIGTEPVDWPDRVEEVWLHARSAATGPHRRPYAEFAADGSHLDRSAEVASDAAGNVAWGRAVDEFMVLDGVTGPGFAAALAARDWRNPQRPALWRHPDVRYLLVEATGDLRAAFEAAGMRAVTTVTRFHRPSPGEPARTRPVRQLSAEPEHDEIWARFRERFAFRPDTRVFPGITEPPGSATWRVGDLDDARLDALSEIVHKGLRAIGEELYWLDWQHVGYRFDPARVGGAGPRWPGAVFPDGDYFGYLTSDLRLGTFGHPWEETVCVWGELRTRIDVELTAAIGAPLRRSEP</sequence>
<name>A0A9X2N645_9PSEU</name>
<comment type="caution">
    <text evidence="1">The sequence shown here is derived from an EMBL/GenBank/DDBJ whole genome shotgun (WGS) entry which is preliminary data.</text>
</comment>
<dbReference type="Pfam" id="PF10898">
    <property type="entry name" value="DUF2716"/>
    <property type="match status" value="1"/>
</dbReference>